<dbReference type="STRING" id="2018661.A0A2A2LZJ1"/>
<dbReference type="GO" id="GO:0070971">
    <property type="term" value="C:endoplasmic reticulum exit site"/>
    <property type="evidence" value="ECO:0007669"/>
    <property type="project" value="TreeGrafter"/>
</dbReference>
<comment type="caution">
    <text evidence="4">The sequence shown here is derived from an EMBL/GenBank/DDBJ whole genome shotgun (WGS) entry which is preliminary data.</text>
</comment>
<feature type="coiled-coil region" evidence="1">
    <location>
        <begin position="99"/>
        <end position="126"/>
    </location>
</feature>
<feature type="compositionally biased region" description="Polar residues" evidence="2">
    <location>
        <begin position="413"/>
        <end position="425"/>
    </location>
</feature>
<feature type="compositionally biased region" description="Pro residues" evidence="2">
    <location>
        <begin position="263"/>
        <end position="280"/>
    </location>
</feature>
<dbReference type="AlphaFoldDB" id="A0A2A2LZJ1"/>
<dbReference type="PROSITE" id="PS51745">
    <property type="entry name" value="PB1"/>
    <property type="match status" value="1"/>
</dbReference>
<feature type="compositionally biased region" description="Low complexity" evidence="2">
    <location>
        <begin position="297"/>
        <end position="318"/>
    </location>
</feature>
<dbReference type="EMBL" id="LIAE01006306">
    <property type="protein sequence ID" value="PAV91600.1"/>
    <property type="molecule type" value="Genomic_DNA"/>
</dbReference>
<dbReference type="GO" id="GO:0048208">
    <property type="term" value="P:COPII vesicle coating"/>
    <property type="evidence" value="ECO:0007669"/>
    <property type="project" value="InterPro"/>
</dbReference>
<dbReference type="InterPro" id="IPR033512">
    <property type="entry name" value="TFG"/>
</dbReference>
<evidence type="ECO:0000313" key="5">
    <source>
        <dbReference type="Proteomes" id="UP000218231"/>
    </source>
</evidence>
<feature type="compositionally biased region" description="Low complexity" evidence="2">
    <location>
        <begin position="333"/>
        <end position="342"/>
    </location>
</feature>
<dbReference type="Pfam" id="PF00564">
    <property type="entry name" value="PB1"/>
    <property type="match status" value="1"/>
</dbReference>
<gene>
    <name evidence="4" type="ORF">WR25_20760</name>
</gene>
<dbReference type="SUPFAM" id="SSF54277">
    <property type="entry name" value="CAD &amp; PB1 domains"/>
    <property type="match status" value="1"/>
</dbReference>
<dbReference type="InterPro" id="IPR000270">
    <property type="entry name" value="PB1_dom"/>
</dbReference>
<proteinExistence type="predicted"/>
<feature type="compositionally biased region" description="Basic and acidic residues" evidence="2">
    <location>
        <begin position="211"/>
        <end position="243"/>
    </location>
</feature>
<feature type="region of interest" description="Disordered" evidence="2">
    <location>
        <begin position="196"/>
        <end position="394"/>
    </location>
</feature>
<feature type="domain" description="PB1" evidence="3">
    <location>
        <begin position="12"/>
        <end position="94"/>
    </location>
</feature>
<dbReference type="PANTHER" id="PTHR15335">
    <property type="entry name" value="PROTEIN TFG"/>
    <property type="match status" value="1"/>
</dbReference>
<sequence length="510" mass="54077">MVSAYNSGSSEMTILKIRFGNDVRKTTLHHSNDVTLNDLILMVQRIFRLSSTHNVSLKYKDQDGDLITLGDDSDLLLGLQSGPNLSLQVHVENEALLQVTEILDQVNQLQSDVQKLANSIASMKTAAAIKEPSAPSLGQKAAPVVPNGVGSPPSPIPQEEFLPPATIQPSLQEQALNNFHSLTNANALGGREEDIPLDVSHNSYEPPLPAHDGHGHGHDHGHDHGHGHSHQHGPEQGHGHSHDNAYSFGDTGHGHSHSHEQQPPVPPIPSFPTSNMPPPMSQAQPPQQQFAPPPPASFASPVPQQQQQHSHSSTPVQQFQHPPMGAFAPPPQQFHQQAPPLASMNAAVSPPNEPAPPPFPGHVSPPADVVAPQPIHLGQQQQQQQPGQPAFPQQVEISKMIHSVEMKQCSAYQGSLSKSVTSGLSDLQAGFPPGQQPFAGPGGFLPPTSGPAQPPYQQQQQFGAPPNFPPAGAPPSGFGGPPPPGGPGGANPFARPPGAVPFRQSPFQQH</sequence>
<keyword evidence="5" id="KW-1185">Reference proteome</keyword>
<dbReference type="OrthoDB" id="1594986at2759"/>
<dbReference type="GO" id="GO:0042802">
    <property type="term" value="F:identical protein binding"/>
    <property type="evidence" value="ECO:0007669"/>
    <property type="project" value="InterPro"/>
</dbReference>
<feature type="region of interest" description="Disordered" evidence="2">
    <location>
        <begin position="413"/>
        <end position="510"/>
    </location>
</feature>
<dbReference type="InterPro" id="IPR053793">
    <property type="entry name" value="PB1-like"/>
</dbReference>
<dbReference type="Gene3D" id="3.10.20.90">
    <property type="entry name" value="Phosphatidylinositol 3-kinase Catalytic Subunit, Chain A, domain 1"/>
    <property type="match status" value="1"/>
</dbReference>
<feature type="compositionally biased region" description="Low complexity" evidence="2">
    <location>
        <begin position="281"/>
        <end position="290"/>
    </location>
</feature>
<dbReference type="PANTHER" id="PTHR15335:SF7">
    <property type="entry name" value="PROTEIN TFG"/>
    <property type="match status" value="1"/>
</dbReference>
<accession>A0A2A2LZJ1</accession>
<reference evidence="4 5" key="1">
    <citation type="journal article" date="2017" name="Curr. Biol.">
        <title>Genome architecture and evolution of a unichromosomal asexual nematode.</title>
        <authorList>
            <person name="Fradin H."/>
            <person name="Zegar C."/>
            <person name="Gutwein M."/>
            <person name="Lucas J."/>
            <person name="Kovtun M."/>
            <person name="Corcoran D."/>
            <person name="Baugh L.R."/>
            <person name="Kiontke K."/>
            <person name="Gunsalus K."/>
            <person name="Fitch D.H."/>
            <person name="Piano F."/>
        </authorList>
    </citation>
    <scope>NUCLEOTIDE SEQUENCE [LARGE SCALE GENOMIC DNA]</scope>
    <source>
        <strain evidence="4">PF1309</strain>
    </source>
</reference>
<evidence type="ECO:0000256" key="1">
    <source>
        <dbReference type="SAM" id="Coils"/>
    </source>
</evidence>
<evidence type="ECO:0000313" key="4">
    <source>
        <dbReference type="EMBL" id="PAV91600.1"/>
    </source>
</evidence>
<dbReference type="SMART" id="SM00666">
    <property type="entry name" value="PB1"/>
    <property type="match status" value="1"/>
</dbReference>
<evidence type="ECO:0000256" key="2">
    <source>
        <dbReference type="SAM" id="MobiDB-lite"/>
    </source>
</evidence>
<feature type="compositionally biased region" description="Pro residues" evidence="2">
    <location>
        <begin position="351"/>
        <end position="360"/>
    </location>
</feature>
<feature type="compositionally biased region" description="Low complexity" evidence="2">
    <location>
        <begin position="427"/>
        <end position="447"/>
    </location>
</feature>
<dbReference type="Proteomes" id="UP000218231">
    <property type="component" value="Unassembled WGS sequence"/>
</dbReference>
<feature type="compositionally biased region" description="Low complexity" evidence="2">
    <location>
        <begin position="372"/>
        <end position="394"/>
    </location>
</feature>
<evidence type="ECO:0000259" key="3">
    <source>
        <dbReference type="PROSITE" id="PS51745"/>
    </source>
</evidence>
<name>A0A2A2LZJ1_9BILA</name>
<feature type="region of interest" description="Disordered" evidence="2">
    <location>
        <begin position="131"/>
        <end position="162"/>
    </location>
</feature>
<feature type="compositionally biased region" description="Low complexity" evidence="2">
    <location>
        <begin position="455"/>
        <end position="465"/>
    </location>
</feature>
<keyword evidence="1" id="KW-0175">Coiled coil</keyword>
<protein>
    <recommendedName>
        <fullName evidence="3">PB1 domain-containing protein</fullName>
    </recommendedName>
</protein>
<organism evidence="4 5">
    <name type="scientific">Diploscapter pachys</name>
    <dbReference type="NCBI Taxonomy" id="2018661"/>
    <lineage>
        <taxon>Eukaryota</taxon>
        <taxon>Metazoa</taxon>
        <taxon>Ecdysozoa</taxon>
        <taxon>Nematoda</taxon>
        <taxon>Chromadorea</taxon>
        <taxon>Rhabditida</taxon>
        <taxon>Rhabditina</taxon>
        <taxon>Rhabditomorpha</taxon>
        <taxon>Rhabditoidea</taxon>
        <taxon>Rhabditidae</taxon>
        <taxon>Diploscapter</taxon>
    </lineage>
</organism>